<organism evidence="1 2">
    <name type="scientific">Abyssobacteria bacterium (strain SURF_5)</name>
    <dbReference type="NCBI Taxonomy" id="2093360"/>
    <lineage>
        <taxon>Bacteria</taxon>
        <taxon>Pseudomonadati</taxon>
        <taxon>Candidatus Hydrogenedentota</taxon>
        <taxon>Candidatus Abyssobacteria</taxon>
    </lineage>
</organism>
<gene>
    <name evidence="1" type="ORF">C4520_15280</name>
</gene>
<evidence type="ECO:0000313" key="2">
    <source>
        <dbReference type="Proteomes" id="UP000265882"/>
    </source>
</evidence>
<accession>A0A3A4NA13</accession>
<protein>
    <submittedName>
        <fullName evidence="1">Uncharacterized protein</fullName>
    </submittedName>
</protein>
<name>A0A3A4NA13_ABYX5</name>
<sequence length="177" mass="18795">MKGDMKKTILAVVLVAAAVGVVAYQILGTASPVKHATKTAIAAPTPAPLQPAAAAQMRGPQGQPAEPQLSPYESLLEKVAERDLAYRKPGFRNPMSPLVAETCATNKAAEEAAKLSSAGYHVKGIIWNEDAPLALINDQVVGIGERLDDGALITEIHSNSVKFTKRGNKYVLVLREE</sequence>
<proteinExistence type="predicted"/>
<evidence type="ECO:0000313" key="1">
    <source>
        <dbReference type="EMBL" id="RJP17967.1"/>
    </source>
</evidence>
<dbReference type="EMBL" id="QZKU01000107">
    <property type="protein sequence ID" value="RJP17967.1"/>
    <property type="molecule type" value="Genomic_DNA"/>
</dbReference>
<dbReference type="AlphaFoldDB" id="A0A3A4NA13"/>
<dbReference type="Proteomes" id="UP000265882">
    <property type="component" value="Unassembled WGS sequence"/>
</dbReference>
<comment type="caution">
    <text evidence="1">The sequence shown here is derived from an EMBL/GenBank/DDBJ whole genome shotgun (WGS) entry which is preliminary data.</text>
</comment>
<reference evidence="1 2" key="1">
    <citation type="journal article" date="2017" name="ISME J.">
        <title>Energy and carbon metabolisms in a deep terrestrial subsurface fluid microbial community.</title>
        <authorList>
            <person name="Momper L."/>
            <person name="Jungbluth S.P."/>
            <person name="Lee M.D."/>
            <person name="Amend J.P."/>
        </authorList>
    </citation>
    <scope>NUCLEOTIDE SEQUENCE [LARGE SCALE GENOMIC DNA]</scope>
    <source>
        <strain evidence="1">SURF_5</strain>
    </source>
</reference>